<feature type="binding site" evidence="2">
    <location>
        <position position="185"/>
    </location>
    <ligand>
        <name>S-adenosyl-L-methionine</name>
        <dbReference type="ChEBI" id="CHEBI:59789"/>
    </ligand>
</feature>
<dbReference type="InterPro" id="IPR048647">
    <property type="entry name" value="RlmA_N"/>
</dbReference>
<feature type="binding site" evidence="2">
    <location>
        <position position="71"/>
    </location>
    <ligand>
        <name>S-adenosyl-L-methionine</name>
        <dbReference type="ChEBI" id="CHEBI:59789"/>
    </ligand>
</feature>
<evidence type="ECO:0000313" key="4">
    <source>
        <dbReference type="EMBL" id="MBB4681398.1"/>
    </source>
</evidence>
<feature type="binding site" evidence="2">
    <location>
        <begin position="97"/>
        <end position="98"/>
    </location>
    <ligand>
        <name>S-adenosyl-L-methionine</name>
        <dbReference type="ChEBI" id="CHEBI:59789"/>
    </ligand>
</feature>
<dbReference type="AlphaFoldDB" id="A0A7W7FY70"/>
<dbReference type="Pfam" id="PF21302">
    <property type="entry name" value="Zn_ribbon_RlmA"/>
    <property type="match status" value="1"/>
</dbReference>
<dbReference type="SUPFAM" id="SSF53335">
    <property type="entry name" value="S-adenosyl-L-methionine-dependent methyltransferases"/>
    <property type="match status" value="1"/>
</dbReference>
<feature type="domain" description="23S rRNA (guanine(745)-N(1))-methyltransferase N-terminal" evidence="3">
    <location>
        <begin position="10"/>
        <end position="44"/>
    </location>
</feature>
<keyword evidence="4" id="KW-0808">Transferase</keyword>
<feature type="binding site" evidence="1">
    <location>
        <position position="31"/>
    </location>
    <ligand>
        <name>Zn(2+)</name>
        <dbReference type="ChEBI" id="CHEBI:29105"/>
    </ligand>
</feature>
<accession>A0A7W7FY70</accession>
<proteinExistence type="predicted"/>
<feature type="binding site" evidence="1">
    <location>
        <position position="27"/>
    </location>
    <ligand>
        <name>Zn(2+)</name>
        <dbReference type="ChEBI" id="CHEBI:29105"/>
    </ligand>
</feature>
<organism evidence="4 5">
    <name type="scientific">Crossiella cryophila</name>
    <dbReference type="NCBI Taxonomy" id="43355"/>
    <lineage>
        <taxon>Bacteria</taxon>
        <taxon>Bacillati</taxon>
        <taxon>Actinomycetota</taxon>
        <taxon>Actinomycetes</taxon>
        <taxon>Pseudonocardiales</taxon>
        <taxon>Pseudonocardiaceae</taxon>
        <taxon>Crossiella</taxon>
    </lineage>
</organism>
<dbReference type="RefSeq" id="WP_185007940.1">
    <property type="nucleotide sequence ID" value="NZ_BAAAUI010000008.1"/>
</dbReference>
<dbReference type="GO" id="GO:0052911">
    <property type="term" value="F:23S rRNA (guanine(745)-N(1))-methyltransferase activity"/>
    <property type="evidence" value="ECO:0007669"/>
    <property type="project" value="UniProtKB-EC"/>
</dbReference>
<sequence>MLADVLGLLACPHCGLGLDLAGPSARCATGHTFDLAKQGYLSLLAGDAGAGTGDTAAMVAARADFLGAGHYRPIGEAIAEALGGPVTGPVVDLGAGTGHYLAQVLDRSPAAVGLALDLSKFALRRAARVHPRAGAVVCDAWRGLPVRDGVAAVLLNVFAPRNGPEMARILAPGGRLVVVTPETGHLGALVDELGLLRVDADKGRRVDEQLGTYFTQVGEIRRRFRLGLSRAEVATVVGMGPNAWHTDPAELAGRIATLPEPYAVNAQVRVGVYRSAAPALTGPG</sequence>
<keyword evidence="2" id="KW-0949">S-adenosyl-L-methionine</keyword>
<protein>
    <submittedName>
        <fullName evidence="4">23S rRNA (Guanine745-N1)-methyltransferase</fullName>
        <ecNumber evidence="4">2.1.1.187</ecNumber>
    </submittedName>
</protein>
<dbReference type="Gene3D" id="3.40.50.150">
    <property type="entry name" value="Vaccinia Virus protein VP39"/>
    <property type="match status" value="1"/>
</dbReference>
<keyword evidence="5" id="KW-1185">Reference proteome</keyword>
<keyword evidence="1" id="KW-0479">Metal-binding</keyword>
<evidence type="ECO:0000256" key="1">
    <source>
        <dbReference type="PIRSR" id="PIRSR018249-1"/>
    </source>
</evidence>
<dbReference type="InterPro" id="IPR029063">
    <property type="entry name" value="SAM-dependent_MTases_sf"/>
</dbReference>
<dbReference type="InterPro" id="IPR016718">
    <property type="entry name" value="rRNA_m1G-MeTrfase_A_prd"/>
</dbReference>
<dbReference type="EMBL" id="JACHMH010000001">
    <property type="protein sequence ID" value="MBB4681398.1"/>
    <property type="molecule type" value="Genomic_DNA"/>
</dbReference>
<keyword evidence="1" id="KW-0862">Zinc</keyword>
<reference evidence="4 5" key="1">
    <citation type="submission" date="2020-08" db="EMBL/GenBank/DDBJ databases">
        <title>Sequencing the genomes of 1000 actinobacteria strains.</title>
        <authorList>
            <person name="Klenk H.-P."/>
        </authorList>
    </citation>
    <scope>NUCLEOTIDE SEQUENCE [LARGE SCALE GENOMIC DNA]</scope>
    <source>
        <strain evidence="4 5">DSM 44230</strain>
    </source>
</reference>
<name>A0A7W7FY70_9PSEU</name>
<comment type="caution">
    <text evidence="4">The sequence shown here is derived from an EMBL/GenBank/DDBJ whole genome shotgun (WGS) entry which is preliminary data.</text>
</comment>
<dbReference type="Proteomes" id="UP000533598">
    <property type="component" value="Unassembled WGS sequence"/>
</dbReference>
<keyword evidence="4" id="KW-0489">Methyltransferase</keyword>
<evidence type="ECO:0000256" key="2">
    <source>
        <dbReference type="PIRSR" id="PIRSR018249-2"/>
    </source>
</evidence>
<evidence type="ECO:0000313" key="5">
    <source>
        <dbReference type="Proteomes" id="UP000533598"/>
    </source>
</evidence>
<evidence type="ECO:0000259" key="3">
    <source>
        <dbReference type="Pfam" id="PF21302"/>
    </source>
</evidence>
<dbReference type="GO" id="GO:0046872">
    <property type="term" value="F:metal ion binding"/>
    <property type="evidence" value="ECO:0007669"/>
    <property type="project" value="UniProtKB-KW"/>
</dbReference>
<dbReference type="CDD" id="cd02440">
    <property type="entry name" value="AdoMet_MTases"/>
    <property type="match status" value="1"/>
</dbReference>
<gene>
    <name evidence="4" type="ORF">HNR67_007516</name>
</gene>
<dbReference type="EC" id="2.1.1.187" evidence="4"/>
<dbReference type="PIRSF" id="PIRSF018249">
    <property type="entry name" value="MyrA_prd"/>
    <property type="match status" value="1"/>
</dbReference>